<keyword evidence="3" id="KW-1185">Reference proteome</keyword>
<dbReference type="AlphaFoldDB" id="A0A062U166"/>
<proteinExistence type="predicted"/>
<accession>A0A328JZ31</accession>
<evidence type="ECO:0000313" key="3">
    <source>
        <dbReference type="Proteomes" id="UP000249123"/>
    </source>
</evidence>
<protein>
    <recommendedName>
        <fullName evidence="1">Methyltransferase type 11 domain-containing protein</fullName>
    </recommendedName>
</protein>
<evidence type="ECO:0000259" key="1">
    <source>
        <dbReference type="Pfam" id="PF08241"/>
    </source>
</evidence>
<dbReference type="EMBL" id="AWFB01000004">
    <property type="protein sequence ID" value="RAN35504.1"/>
    <property type="molecule type" value="Genomic_DNA"/>
</dbReference>
<dbReference type="InterPro" id="IPR013216">
    <property type="entry name" value="Methyltransf_11"/>
</dbReference>
<accession>A0A062U166</accession>
<evidence type="ECO:0000313" key="2">
    <source>
        <dbReference type="EMBL" id="RAN35504.1"/>
    </source>
</evidence>
<gene>
    <name evidence="2" type="ORF">HY3_08160</name>
</gene>
<sequence length="247" mass="26281">MRQDAVTLQRFYSAPLGQAAARILSGKLTDLWGDARGLSLLGLGYAVPVLDAFGKAPARTVAAVPHEHGQVSWDPSGRGNAAVSVGDVRLPFPDGLFDRVIVLHGLEETGDPRAYLREIWRITAPEGRIVLAASNRSGLWSRATRTPFGQGRPWTRSQLMNLLSIGLFQVTASASALYMPPVGNPVVTSAAEGWEVMGRFLAPGLGGVVLVEAVKRLYASPGGGAPAPVTEKVRITRPVTTNGRESH</sequence>
<dbReference type="eggNOG" id="COG2226">
    <property type="taxonomic scope" value="Bacteria"/>
</dbReference>
<comment type="caution">
    <text evidence="2">The sequence shown here is derived from an EMBL/GenBank/DDBJ whole genome shotgun (WGS) entry which is preliminary data.</text>
</comment>
<dbReference type="InterPro" id="IPR029063">
    <property type="entry name" value="SAM-dependent_MTases_sf"/>
</dbReference>
<dbReference type="Gene3D" id="3.40.50.150">
    <property type="entry name" value="Vaccinia Virus protein VP39"/>
    <property type="match status" value="1"/>
</dbReference>
<dbReference type="GO" id="GO:0008757">
    <property type="term" value="F:S-adenosylmethionine-dependent methyltransferase activity"/>
    <property type="evidence" value="ECO:0007669"/>
    <property type="project" value="InterPro"/>
</dbReference>
<organism evidence="2 3">
    <name type="scientific">Hyphomonas pacifica</name>
    <dbReference type="NCBI Taxonomy" id="1280941"/>
    <lineage>
        <taxon>Bacteria</taxon>
        <taxon>Pseudomonadati</taxon>
        <taxon>Pseudomonadota</taxon>
        <taxon>Alphaproteobacteria</taxon>
        <taxon>Hyphomonadales</taxon>
        <taxon>Hyphomonadaceae</taxon>
        <taxon>Hyphomonas</taxon>
    </lineage>
</organism>
<name>A0A062U166_9PROT</name>
<reference evidence="2 3" key="1">
    <citation type="submission" date="2013-04" db="EMBL/GenBank/DDBJ databases">
        <title>Hyphomonas sp. T24B3 Genome Sequencing.</title>
        <authorList>
            <person name="Lai Q."/>
            <person name="Shao Z."/>
        </authorList>
    </citation>
    <scope>NUCLEOTIDE SEQUENCE [LARGE SCALE GENOMIC DNA]</scope>
    <source>
        <strain evidence="2 3">T24B3</strain>
    </source>
</reference>
<dbReference type="OrthoDB" id="9800231at2"/>
<dbReference type="Pfam" id="PF08241">
    <property type="entry name" value="Methyltransf_11"/>
    <property type="match status" value="1"/>
</dbReference>
<feature type="domain" description="Methyltransferase type 11" evidence="1">
    <location>
        <begin position="82"/>
        <end position="131"/>
    </location>
</feature>
<dbReference type="SUPFAM" id="SSF53335">
    <property type="entry name" value="S-adenosyl-L-methionine-dependent methyltransferases"/>
    <property type="match status" value="1"/>
</dbReference>
<dbReference type="RefSeq" id="WP_034825818.1">
    <property type="nucleotide sequence ID" value="NZ_AWFA01000014.1"/>
</dbReference>
<dbReference type="STRING" id="1280941.HY2_11365"/>
<dbReference type="Proteomes" id="UP000249123">
    <property type="component" value="Unassembled WGS sequence"/>
</dbReference>